<reference evidence="3" key="1">
    <citation type="journal article" date="2020" name="Genome Biol.">
        <title>Gamete binning: chromosome-level and haplotype-resolved genome assembly enabled by high-throughput single-cell sequencing of gamete genomes.</title>
        <authorList>
            <person name="Campoy J.A."/>
            <person name="Sun H."/>
            <person name="Goel M."/>
            <person name="Jiao W.-B."/>
            <person name="Folz-Donahue K."/>
            <person name="Wang N."/>
            <person name="Rubio M."/>
            <person name="Liu C."/>
            <person name="Kukat C."/>
            <person name="Ruiz D."/>
            <person name="Huettel B."/>
            <person name="Schneeberger K."/>
        </authorList>
    </citation>
    <scope>NUCLEOTIDE SEQUENCE [LARGE SCALE GENOMIC DNA]</scope>
    <source>
        <strain evidence="3">cv. Rojo Pasion</strain>
    </source>
</reference>
<evidence type="ECO:0000313" key="2">
    <source>
        <dbReference type="EMBL" id="CAB4313521.1"/>
    </source>
</evidence>
<keyword evidence="1" id="KW-0472">Membrane</keyword>
<dbReference type="EMBL" id="CAEKKB010000006">
    <property type="protein sequence ID" value="CAB4313521.1"/>
    <property type="molecule type" value="Genomic_DNA"/>
</dbReference>
<protein>
    <submittedName>
        <fullName evidence="2">Uncharacterized protein</fullName>
    </submittedName>
</protein>
<organism evidence="2 3">
    <name type="scientific">Prunus armeniaca</name>
    <name type="common">Apricot</name>
    <name type="synonym">Armeniaca vulgaris</name>
    <dbReference type="NCBI Taxonomy" id="36596"/>
    <lineage>
        <taxon>Eukaryota</taxon>
        <taxon>Viridiplantae</taxon>
        <taxon>Streptophyta</taxon>
        <taxon>Embryophyta</taxon>
        <taxon>Tracheophyta</taxon>
        <taxon>Spermatophyta</taxon>
        <taxon>Magnoliopsida</taxon>
        <taxon>eudicotyledons</taxon>
        <taxon>Gunneridae</taxon>
        <taxon>Pentapetalae</taxon>
        <taxon>rosids</taxon>
        <taxon>fabids</taxon>
        <taxon>Rosales</taxon>
        <taxon>Rosaceae</taxon>
        <taxon>Amygdaloideae</taxon>
        <taxon>Amygdaleae</taxon>
        <taxon>Prunus</taxon>
    </lineage>
</organism>
<gene>
    <name evidence="2" type="ORF">ORAREDHAP_LOCUS36653</name>
</gene>
<name>A0A6J5XKH1_PRUAR</name>
<keyword evidence="1" id="KW-0812">Transmembrane</keyword>
<evidence type="ECO:0000313" key="3">
    <source>
        <dbReference type="Proteomes" id="UP000507245"/>
    </source>
</evidence>
<evidence type="ECO:0000256" key="1">
    <source>
        <dbReference type="SAM" id="Phobius"/>
    </source>
</evidence>
<keyword evidence="3" id="KW-1185">Reference proteome</keyword>
<dbReference type="AlphaFoldDB" id="A0A6J5XKH1"/>
<keyword evidence="1" id="KW-1133">Transmembrane helix</keyword>
<feature type="transmembrane region" description="Helical" evidence="1">
    <location>
        <begin position="65"/>
        <end position="97"/>
    </location>
</feature>
<dbReference type="Proteomes" id="UP000507245">
    <property type="component" value="Unassembled WGS sequence"/>
</dbReference>
<sequence>MDWVDFVQLVRHIYAFDVLPEIDDVDVQVFKVDDFNGGIGHFLGPLDVFTLGWEEVVMELDVLRLCLATLVFFTVVFGWMLPAVLGALLMSALYYFYDLSPYFVVVKNSIGDMYGLELKN</sequence>
<proteinExistence type="predicted"/>
<accession>A0A6J5XKH1</accession>